<accession>A0ABX5YIZ0</accession>
<proteinExistence type="predicted"/>
<organism evidence="1 2">
    <name type="scientific">Gimesia maris</name>
    <dbReference type="NCBI Taxonomy" id="122"/>
    <lineage>
        <taxon>Bacteria</taxon>
        <taxon>Pseudomonadati</taxon>
        <taxon>Planctomycetota</taxon>
        <taxon>Planctomycetia</taxon>
        <taxon>Planctomycetales</taxon>
        <taxon>Planctomycetaceae</taxon>
        <taxon>Gimesia</taxon>
    </lineage>
</organism>
<keyword evidence="2" id="KW-1185">Reference proteome</keyword>
<dbReference type="EMBL" id="CP042910">
    <property type="protein sequence ID" value="QEG15580.1"/>
    <property type="molecule type" value="Genomic_DNA"/>
</dbReference>
<reference evidence="1 2" key="1">
    <citation type="submission" date="2019-08" db="EMBL/GenBank/DDBJ databases">
        <title>Deep-cultivation of Planctomycetes and their phenomic and genomic characterization uncovers novel biology.</title>
        <authorList>
            <person name="Wiegand S."/>
            <person name="Jogler M."/>
            <person name="Boedeker C."/>
            <person name="Pinto D."/>
            <person name="Vollmers J."/>
            <person name="Rivas-Marin E."/>
            <person name="Kohn T."/>
            <person name="Peeters S.H."/>
            <person name="Heuer A."/>
            <person name="Rast P."/>
            <person name="Oberbeckmann S."/>
            <person name="Bunk B."/>
            <person name="Jeske O."/>
            <person name="Meyerdierks A."/>
            <person name="Storesund J.E."/>
            <person name="Kallscheuer N."/>
            <person name="Luecker S."/>
            <person name="Lage O.M."/>
            <person name="Pohl T."/>
            <person name="Merkel B.J."/>
            <person name="Hornburger P."/>
            <person name="Mueller R.-W."/>
            <person name="Bruemmer F."/>
            <person name="Labrenz M."/>
            <person name="Spormann A.M."/>
            <person name="Op den Camp H."/>
            <person name="Overmann J."/>
            <person name="Amann R."/>
            <person name="Jetten M.S.M."/>
            <person name="Mascher T."/>
            <person name="Medema M.H."/>
            <person name="Devos D.P."/>
            <person name="Kaster A.-K."/>
            <person name="Ovreas L."/>
            <person name="Rohde M."/>
            <person name="Galperin M.Y."/>
            <person name="Jogler C."/>
        </authorList>
    </citation>
    <scope>NUCLEOTIDE SEQUENCE [LARGE SCALE GENOMIC DNA]</scope>
    <source>
        <strain evidence="1 2">DSM 8797</strain>
    </source>
</reference>
<protein>
    <submittedName>
        <fullName evidence="1">Uncharacterized protein</fullName>
    </submittedName>
</protein>
<sequence length="34" mass="3942">MPEKSVACAEMTLIVYVSFQHWLRITEPISFSVK</sequence>
<name>A0ABX5YIZ0_9PLAN</name>
<dbReference type="Proteomes" id="UP000322887">
    <property type="component" value="Chromosome"/>
</dbReference>
<gene>
    <name evidence="1" type="ORF">GmarT_14210</name>
</gene>
<evidence type="ECO:0000313" key="2">
    <source>
        <dbReference type="Proteomes" id="UP000322887"/>
    </source>
</evidence>
<evidence type="ECO:0000313" key="1">
    <source>
        <dbReference type="EMBL" id="QEG15580.1"/>
    </source>
</evidence>